<dbReference type="InterPro" id="IPR003501">
    <property type="entry name" value="PTS_EIIB_2/3"/>
</dbReference>
<protein>
    <recommendedName>
        <fullName evidence="5">PTS system mannitol-specific EIICB component</fullName>
        <ecNumber evidence="4">2.7.1.197</ecNumber>
    </recommendedName>
    <alternativeName>
        <fullName evidence="15">EIICB-Mtl</fullName>
    </alternativeName>
</protein>
<dbReference type="GO" id="GO:0009401">
    <property type="term" value="P:phosphoenolpyruvate-dependent sugar phosphotransferase system"/>
    <property type="evidence" value="ECO:0007669"/>
    <property type="project" value="UniProtKB-KW"/>
</dbReference>
<dbReference type="GO" id="GO:0005886">
    <property type="term" value="C:plasma membrane"/>
    <property type="evidence" value="ECO:0007669"/>
    <property type="project" value="UniProtKB-SubCell"/>
</dbReference>
<evidence type="ECO:0000256" key="15">
    <source>
        <dbReference type="ARBA" id="ARBA00033349"/>
    </source>
</evidence>
<dbReference type="Pfam" id="PF02302">
    <property type="entry name" value="PTS_IIB"/>
    <property type="match status" value="1"/>
</dbReference>
<keyword evidence="12 16" id="KW-0812">Transmembrane</keyword>
<sequence>MKEVIKELDSQLSSKERHKLFWKRNFAKQTVVRRIQKFGGWLSSMIMPMIGIMIAWGLLTAFFIPTGWTPVAVINDYVVANMVTYLLPTLIAFNAGKIVHGTRGGMIATLVVFGVIAGNQVNPGFLEGSTPSPQFLAAMSVGPLAAGILKGFDKLVENRIKQGFEMLVNNFSLGIIGAILCIGAFYGMPYVFNSISWAFFKAVEFLINNSLIFLAAIIIEPAKVLFLNNAINHGVLTPIGTQMATEQGKSVLFLLEANPGPGFGMLMAIILFDKKSRGNATGASVIHLFGGIHEVYFPFVLMRFEMILALITGGIAGNVVFQIFNVGLISPASPGSIIAIFVFAQSSAMNYLWLAVGILASSGASFGIATLIFMINRKKYAKQGQEELDLATKKTIELKGKKSSVLKVKEVTKTPKLIIFACEAGMGSSAMGAGLLRKHLKAANLDIEVKNYPIKELPDNSEFVITQSALTPLAVKKCPNAQHRSISNFLDNNFYKVVVGELEESIDKEKVLK</sequence>
<keyword evidence="13 16" id="KW-1133">Transmembrane helix</keyword>
<dbReference type="RefSeq" id="WP_115557865.1">
    <property type="nucleotide sequence ID" value="NZ_CP031376.1"/>
</dbReference>
<feature type="transmembrane region" description="Helical" evidence="16">
    <location>
        <begin position="351"/>
        <end position="375"/>
    </location>
</feature>
<evidence type="ECO:0000256" key="8">
    <source>
        <dbReference type="ARBA" id="ARBA00022553"/>
    </source>
</evidence>
<dbReference type="PROSITE" id="PS51104">
    <property type="entry name" value="PTS_EIIC_TYPE_2"/>
    <property type="match status" value="1"/>
</dbReference>
<keyword evidence="14 16" id="KW-0472">Membrane</keyword>
<evidence type="ECO:0000256" key="4">
    <source>
        <dbReference type="ARBA" id="ARBA00011909"/>
    </source>
</evidence>
<feature type="transmembrane region" description="Helical" evidence="16">
    <location>
        <begin position="38"/>
        <end position="64"/>
    </location>
</feature>
<proteinExistence type="predicted"/>
<dbReference type="SUPFAM" id="SSF52794">
    <property type="entry name" value="PTS system IIB component-like"/>
    <property type="match status" value="1"/>
</dbReference>
<feature type="transmembrane region" description="Helical" evidence="16">
    <location>
        <begin position="251"/>
        <end position="272"/>
    </location>
</feature>
<evidence type="ECO:0000256" key="12">
    <source>
        <dbReference type="ARBA" id="ARBA00022692"/>
    </source>
</evidence>
<evidence type="ECO:0000256" key="14">
    <source>
        <dbReference type="ARBA" id="ARBA00023136"/>
    </source>
</evidence>
<dbReference type="OrthoDB" id="9814222at2"/>
<keyword evidence="9" id="KW-0762">Sugar transport</keyword>
<dbReference type="InterPro" id="IPR029503">
    <property type="entry name" value="PTS_EIIB_mannitol"/>
</dbReference>
<reference evidence="18 19" key="1">
    <citation type="submission" date="2018-07" db="EMBL/GenBank/DDBJ databases">
        <title>Complete genome sequence of Spiroplasma alleghenense PLHS-1 (ATCC 51752).</title>
        <authorList>
            <person name="Chou L."/>
            <person name="Lee T.-Y."/>
            <person name="Tsai Y.-M."/>
            <person name="Kuo C.-H."/>
        </authorList>
    </citation>
    <scope>NUCLEOTIDE SEQUENCE [LARGE SCALE GENOMIC DNA]</scope>
    <source>
        <strain evidence="18 19">PLHS-1</strain>
    </source>
</reference>
<evidence type="ECO:0000313" key="18">
    <source>
        <dbReference type="EMBL" id="AXK50944.1"/>
    </source>
</evidence>
<keyword evidence="8" id="KW-0597">Phosphoprotein</keyword>
<evidence type="ECO:0000256" key="11">
    <source>
        <dbReference type="ARBA" id="ARBA00022683"/>
    </source>
</evidence>
<feature type="transmembrane region" description="Helical" evidence="16">
    <location>
        <begin position="295"/>
        <end position="316"/>
    </location>
</feature>
<dbReference type="InterPro" id="IPR013014">
    <property type="entry name" value="PTS_EIIC_2"/>
</dbReference>
<dbReference type="GO" id="GO:0022872">
    <property type="term" value="F:protein-N(PI)-phosphohistidine-mannitol phosphotransferase system transmembrane transporter activity"/>
    <property type="evidence" value="ECO:0007669"/>
    <property type="project" value="InterPro"/>
</dbReference>
<dbReference type="Pfam" id="PF02378">
    <property type="entry name" value="PTS_EIIC"/>
    <property type="match status" value="1"/>
</dbReference>
<evidence type="ECO:0000259" key="17">
    <source>
        <dbReference type="PROSITE" id="PS51104"/>
    </source>
</evidence>
<dbReference type="KEGG" id="salx:SALLE_v1c02680"/>
<dbReference type="InterPro" id="IPR003352">
    <property type="entry name" value="PTS_EIIC"/>
</dbReference>
<evidence type="ECO:0000256" key="16">
    <source>
        <dbReference type="SAM" id="Phobius"/>
    </source>
</evidence>
<feature type="transmembrane region" description="Helical" evidence="16">
    <location>
        <begin position="70"/>
        <end position="93"/>
    </location>
</feature>
<gene>
    <name evidence="18" type="primary">cmtA</name>
    <name evidence="18" type="ORF">SALLE_v1c02680</name>
</gene>
<dbReference type="Proteomes" id="UP000254792">
    <property type="component" value="Chromosome"/>
</dbReference>
<keyword evidence="11" id="KW-0598">Phosphotransferase system</keyword>
<evidence type="ECO:0000256" key="7">
    <source>
        <dbReference type="ARBA" id="ARBA00022475"/>
    </source>
</evidence>
<keyword evidence="6" id="KW-0813">Transport</keyword>
<keyword evidence="19" id="KW-1185">Reference proteome</keyword>
<name>A0A345Z2W5_9MOLU</name>
<dbReference type="PANTHER" id="PTHR30181">
    <property type="entry name" value="MANNITOL PERMEASE IIC COMPONENT"/>
    <property type="match status" value="1"/>
</dbReference>
<evidence type="ECO:0000256" key="5">
    <source>
        <dbReference type="ARBA" id="ARBA00021825"/>
    </source>
</evidence>
<feature type="transmembrane region" description="Helical" evidence="16">
    <location>
        <begin position="173"/>
        <end position="192"/>
    </location>
</feature>
<accession>A0A345Z2W5</accession>
<dbReference type="PANTHER" id="PTHR30181:SF2">
    <property type="entry name" value="PTS SYSTEM MANNITOL-SPECIFIC EIICBA COMPONENT"/>
    <property type="match status" value="1"/>
</dbReference>
<dbReference type="AlphaFoldDB" id="A0A345Z2W5"/>
<evidence type="ECO:0000256" key="1">
    <source>
        <dbReference type="ARBA" id="ARBA00001655"/>
    </source>
</evidence>
<evidence type="ECO:0000256" key="10">
    <source>
        <dbReference type="ARBA" id="ARBA00022679"/>
    </source>
</evidence>
<dbReference type="InterPro" id="IPR036095">
    <property type="entry name" value="PTS_EIIB-like_sf"/>
</dbReference>
<dbReference type="GO" id="GO:0090563">
    <property type="term" value="F:protein-phosphocysteine-sugar phosphotransferase activity"/>
    <property type="evidence" value="ECO:0007669"/>
    <property type="project" value="TreeGrafter"/>
</dbReference>
<evidence type="ECO:0000313" key="19">
    <source>
        <dbReference type="Proteomes" id="UP000254792"/>
    </source>
</evidence>
<dbReference type="InterPro" id="IPR050893">
    <property type="entry name" value="Sugar_PTS"/>
</dbReference>
<feature type="transmembrane region" description="Helical" evidence="16">
    <location>
        <begin position="323"/>
        <end position="345"/>
    </location>
</feature>
<comment type="catalytic activity">
    <reaction evidence="1">
        <text>D-mannitol(out) + N(pros)-phospho-L-histidyl-[protein] = D-mannitol 1-phosphate(in) + L-histidyl-[protein]</text>
        <dbReference type="Rhea" id="RHEA:33363"/>
        <dbReference type="Rhea" id="RHEA-COMP:9745"/>
        <dbReference type="Rhea" id="RHEA-COMP:9746"/>
        <dbReference type="ChEBI" id="CHEBI:16899"/>
        <dbReference type="ChEBI" id="CHEBI:29979"/>
        <dbReference type="ChEBI" id="CHEBI:61381"/>
        <dbReference type="ChEBI" id="CHEBI:64837"/>
        <dbReference type="EC" id="2.7.1.197"/>
    </reaction>
</comment>
<evidence type="ECO:0000256" key="2">
    <source>
        <dbReference type="ARBA" id="ARBA00002434"/>
    </source>
</evidence>
<feature type="transmembrane region" description="Helical" evidence="16">
    <location>
        <begin position="198"/>
        <end position="219"/>
    </location>
</feature>
<dbReference type="CDD" id="cd05567">
    <property type="entry name" value="PTS_IIB_mannitol"/>
    <property type="match status" value="1"/>
</dbReference>
<comment type="function">
    <text evidence="2">The phosphoenolpyruvate-dependent sugar phosphotransferase system (sugar PTS), a major carbohydrate active transport system, catalyzes the phosphorylation of incoming sugar substrates concomitantly with their translocation across the cell membrane. The enzyme II CmtAB PTS system is involved in D-mannitol transport.</text>
</comment>
<organism evidence="18 19">
    <name type="scientific">Spiroplasma alleghenense</name>
    <dbReference type="NCBI Taxonomy" id="216931"/>
    <lineage>
        <taxon>Bacteria</taxon>
        <taxon>Bacillati</taxon>
        <taxon>Mycoplasmatota</taxon>
        <taxon>Mollicutes</taxon>
        <taxon>Entomoplasmatales</taxon>
        <taxon>Spiroplasmataceae</taxon>
        <taxon>Spiroplasma</taxon>
    </lineage>
</organism>
<dbReference type="Gene3D" id="3.40.50.2300">
    <property type="match status" value="1"/>
</dbReference>
<evidence type="ECO:0000256" key="9">
    <source>
        <dbReference type="ARBA" id="ARBA00022597"/>
    </source>
</evidence>
<evidence type="ECO:0000256" key="13">
    <source>
        <dbReference type="ARBA" id="ARBA00022989"/>
    </source>
</evidence>
<dbReference type="EC" id="2.7.1.197" evidence="4"/>
<comment type="subcellular location">
    <subcellularLocation>
        <location evidence="3">Cell membrane</location>
        <topology evidence="3">Multi-pass membrane protein</topology>
    </subcellularLocation>
</comment>
<dbReference type="EMBL" id="CP031376">
    <property type="protein sequence ID" value="AXK50944.1"/>
    <property type="molecule type" value="Genomic_DNA"/>
</dbReference>
<keyword evidence="10" id="KW-0808">Transferase</keyword>
<evidence type="ECO:0000256" key="6">
    <source>
        <dbReference type="ARBA" id="ARBA00022448"/>
    </source>
</evidence>
<feature type="domain" description="PTS EIIC type-2" evidence="17">
    <location>
        <begin position="38"/>
        <end position="378"/>
    </location>
</feature>
<keyword evidence="7" id="KW-1003">Cell membrane</keyword>
<evidence type="ECO:0000256" key="3">
    <source>
        <dbReference type="ARBA" id="ARBA00004651"/>
    </source>
</evidence>